<dbReference type="EMBL" id="AWTR02000002">
    <property type="protein sequence ID" value="ETZ07773.1"/>
    <property type="molecule type" value="Genomic_DNA"/>
</dbReference>
<protein>
    <submittedName>
        <fullName evidence="1">Uncharacterized protein</fullName>
    </submittedName>
</protein>
<accession>W6TEL8</accession>
<sequence>MSVLPLNAGALLKIPRYSKQTIFSTQTVVRDVSWGMEEVLSVPLHCFKACQIPCEG</sequence>
<gene>
    <name evidence="1" type="ORF">P618_200013</name>
</gene>
<dbReference type="Proteomes" id="UP000019112">
    <property type="component" value="Unassembled WGS sequence"/>
</dbReference>
<proteinExistence type="predicted"/>
<reference evidence="1 2" key="1">
    <citation type="journal article" date="2014" name="FEMS Microbiol. Lett.">
        <title>Draft genome sequences of three Holospora species (Holospora obtusa, Holospora undulata, and Holospora elegans), endonuclear symbiotic bacteria of the ciliate Paramecium caudatum.</title>
        <authorList>
            <person name="Dohra H."/>
            <person name="Tanaka K."/>
            <person name="Suzuki T."/>
            <person name="Fujishima M."/>
            <person name="Suzuki H."/>
        </authorList>
    </citation>
    <scope>NUCLEOTIDE SEQUENCE [LARGE SCALE GENOMIC DNA]</scope>
    <source>
        <strain evidence="1 2">F1</strain>
    </source>
</reference>
<dbReference type="RefSeq" id="WP_021828052.1">
    <property type="nucleotide sequence ID" value="NZ_AWTR02000002.1"/>
</dbReference>
<evidence type="ECO:0000313" key="2">
    <source>
        <dbReference type="Proteomes" id="UP000019112"/>
    </source>
</evidence>
<organism evidence="1 2">
    <name type="scientific">Holospora obtusa F1</name>
    <dbReference type="NCBI Taxonomy" id="1399147"/>
    <lineage>
        <taxon>Bacteria</taxon>
        <taxon>Pseudomonadati</taxon>
        <taxon>Pseudomonadota</taxon>
        <taxon>Alphaproteobacteria</taxon>
        <taxon>Holosporales</taxon>
        <taxon>Holosporaceae</taxon>
        <taxon>Holospora</taxon>
    </lineage>
</organism>
<comment type="caution">
    <text evidence="1">The sequence shown here is derived from an EMBL/GenBank/DDBJ whole genome shotgun (WGS) entry which is preliminary data.</text>
</comment>
<dbReference type="AlphaFoldDB" id="W6TEL8"/>
<keyword evidence="2" id="KW-1185">Reference proteome</keyword>
<evidence type="ECO:0000313" key="1">
    <source>
        <dbReference type="EMBL" id="ETZ07773.1"/>
    </source>
</evidence>
<name>W6TEL8_HOLOB</name>